<accession>A0A3G1A797</accession>
<proteinExistence type="inferred from homology"/>
<evidence type="ECO:0000313" key="3">
    <source>
        <dbReference type="EMBL" id="AJB41174.1"/>
    </source>
</evidence>
<evidence type="ECO:0000259" key="2">
    <source>
        <dbReference type="Pfam" id="PF00478"/>
    </source>
</evidence>
<gene>
    <name evidence="3" type="ORF">TCARB_0096</name>
</gene>
<dbReference type="KEGG" id="tcb:TCARB_0096"/>
<dbReference type="GO" id="GO:0006183">
    <property type="term" value="P:GTP biosynthetic process"/>
    <property type="evidence" value="ECO:0007669"/>
    <property type="project" value="TreeGrafter"/>
</dbReference>
<dbReference type="CDD" id="cd00381">
    <property type="entry name" value="IMPDH"/>
    <property type="match status" value="1"/>
</dbReference>
<dbReference type="GeneID" id="16573677"/>
<dbReference type="EMBL" id="CP007493">
    <property type="protein sequence ID" value="AJB41174.1"/>
    <property type="molecule type" value="Genomic_DNA"/>
</dbReference>
<protein>
    <submittedName>
        <fullName evidence="3">Inosine-5'-monophosphate dehydrogenase</fullName>
        <ecNumber evidence="3">1.1.1.205</ecNumber>
    </submittedName>
</protein>
<dbReference type="Pfam" id="PF00478">
    <property type="entry name" value="IMPDH"/>
    <property type="match status" value="1"/>
</dbReference>
<dbReference type="STRING" id="697581.TCARB_0096"/>
<dbReference type="SUPFAM" id="SSF51412">
    <property type="entry name" value="Inosine monophosphate dehydrogenase (IMPDH)"/>
    <property type="match status" value="1"/>
</dbReference>
<name>A0A3G1A797_9CREN</name>
<comment type="similarity">
    <text evidence="1">Belongs to the IMPDH/GMPR family.</text>
</comment>
<dbReference type="Gene3D" id="3.20.20.70">
    <property type="entry name" value="Aldolase class I"/>
    <property type="match status" value="1"/>
</dbReference>
<dbReference type="SMART" id="SM01240">
    <property type="entry name" value="IMPDH"/>
    <property type="match status" value="1"/>
</dbReference>
<keyword evidence="3" id="KW-0560">Oxidoreductase</keyword>
<reference evidence="4" key="1">
    <citation type="book" date="2010" name="EXTREMOPHILES" publisher="0:0-0">
        <title>Complete genome sequences of ten hyperthermophilic archaea reveal their metabolic capabilities and possible ecological roles.</title>
        <editorList>
            <person name="?"/>
        </editorList>
        <authorList>
            <person name="Ravin N.V."/>
            <person name="Mardanov A.V."/>
            <person name="Bonch-Osmolovskaya E.A."/>
            <person name="Skryabin K.G."/>
        </authorList>
    </citation>
    <scope>NUCLEOTIDE SEQUENCE [LARGE SCALE GENOMIC DNA]</scope>
    <source>
        <strain evidence="4">1505</strain>
    </source>
</reference>
<dbReference type="InterPro" id="IPR005990">
    <property type="entry name" value="IMP_DH"/>
</dbReference>
<dbReference type="Proteomes" id="UP000266720">
    <property type="component" value="Chromosome"/>
</dbReference>
<sequence>MGIYVEKIKNTEIGLSFDDVLIVPAYSDVKLSDIDVSTRLTRKLLLKIPIVSSPMDTVTGIEMARKLGQLGGLGVFPRNLPEENLLQYVKTLADEGINIGVAVGPFDDERVSKVLDKGASLIVIDTAHGHSKNVVEATKRYSSIGAEVMAGNIVTGVAALDLIHAGASSLRVGVGPGHACVTREVAGVGYPQLSAIAQVADVAREYGVTVVADGGIEKPADIVKALAAGADAVMLGYLLAGTDEAPGEIVKRDDKCFKVYRGMGSRGALQSGSQRYGEFKKAPEGVEGLVPCRGPVEGVVEFLVNGLKQGMGYVGAVNLEELKKKSRFVRLTNAGLHESQARGLFEVKY</sequence>
<dbReference type="EC" id="1.1.1.205" evidence="3"/>
<organism evidence="3 4">
    <name type="scientific">Thermofilum adornatum 1505</name>
    <dbReference type="NCBI Taxonomy" id="697581"/>
    <lineage>
        <taxon>Archaea</taxon>
        <taxon>Thermoproteota</taxon>
        <taxon>Thermoprotei</taxon>
        <taxon>Thermofilales</taxon>
        <taxon>Thermofilaceae</taxon>
        <taxon>Thermofilum</taxon>
    </lineage>
</organism>
<evidence type="ECO:0000256" key="1">
    <source>
        <dbReference type="ARBA" id="ARBA00005502"/>
    </source>
</evidence>
<evidence type="ECO:0000313" key="4">
    <source>
        <dbReference type="Proteomes" id="UP000266720"/>
    </source>
</evidence>
<dbReference type="GeneID" id="25405560"/>
<dbReference type="GO" id="GO:0003938">
    <property type="term" value="F:IMP dehydrogenase activity"/>
    <property type="evidence" value="ECO:0007669"/>
    <property type="project" value="UniProtKB-EC"/>
</dbReference>
<dbReference type="AlphaFoldDB" id="A0A3G1A797"/>
<dbReference type="InterPro" id="IPR001093">
    <property type="entry name" value="IMP_DH_GMPRt"/>
</dbReference>
<dbReference type="RefSeq" id="WP_020962685.1">
    <property type="nucleotide sequence ID" value="NZ_CP007493.1"/>
</dbReference>
<dbReference type="InterPro" id="IPR013785">
    <property type="entry name" value="Aldolase_TIM"/>
</dbReference>
<feature type="domain" description="IMP dehydrogenase/GMP reductase" evidence="2">
    <location>
        <begin position="14"/>
        <end position="340"/>
    </location>
</feature>
<dbReference type="FunFam" id="3.20.20.70:FF:000424">
    <property type="entry name" value="Inosine-5'-monophosphate dehydrogenase 2"/>
    <property type="match status" value="1"/>
</dbReference>
<dbReference type="PANTHER" id="PTHR11911:SF111">
    <property type="entry name" value="INOSINE-5'-MONOPHOSPHATE DEHYDROGENASE"/>
    <property type="match status" value="1"/>
</dbReference>
<dbReference type="PANTHER" id="PTHR11911">
    <property type="entry name" value="INOSINE-5-MONOPHOSPHATE DEHYDROGENASE RELATED"/>
    <property type="match status" value="1"/>
</dbReference>